<dbReference type="SMART" id="SM00225">
    <property type="entry name" value="BTB"/>
    <property type="match status" value="1"/>
</dbReference>
<reference evidence="5" key="1">
    <citation type="journal article" date="2021" name="bioRxiv">
        <title>Whole Genome Assembly and Annotation of Northern Wild Rice, Zizania palustris L., Supports a Whole Genome Duplication in the Zizania Genus.</title>
        <authorList>
            <person name="Haas M."/>
            <person name="Kono T."/>
            <person name="Macchietto M."/>
            <person name="Millas R."/>
            <person name="McGilp L."/>
            <person name="Shao M."/>
            <person name="Duquette J."/>
            <person name="Hirsch C.N."/>
            <person name="Kimball J."/>
        </authorList>
    </citation>
    <scope>NUCLEOTIDE SEQUENCE</scope>
    <source>
        <tissue evidence="5">Fresh leaf tissue</tissue>
    </source>
</reference>
<gene>
    <name evidence="5" type="ORF">GUJ93_ZPchr0008g11983</name>
</gene>
<feature type="domain" description="MATH" evidence="4">
    <location>
        <begin position="21"/>
        <end position="150"/>
    </location>
</feature>
<protein>
    <submittedName>
        <fullName evidence="5">Uncharacterized protein</fullName>
    </submittedName>
</protein>
<dbReference type="PROSITE" id="PS50097">
    <property type="entry name" value="BTB"/>
    <property type="match status" value="1"/>
</dbReference>
<dbReference type="InterPro" id="IPR002083">
    <property type="entry name" value="MATH/TRAF_dom"/>
</dbReference>
<dbReference type="CDD" id="cd00121">
    <property type="entry name" value="MATH"/>
    <property type="match status" value="1"/>
</dbReference>
<dbReference type="PROSITE" id="PS50144">
    <property type="entry name" value="MATH"/>
    <property type="match status" value="1"/>
</dbReference>
<comment type="similarity">
    <text evidence="2">Belongs to the Tdpoz family.</text>
</comment>
<dbReference type="PANTHER" id="PTHR26379:SF266">
    <property type="entry name" value="OS08G0227200 PROTEIN"/>
    <property type="match status" value="1"/>
</dbReference>
<evidence type="ECO:0000256" key="2">
    <source>
        <dbReference type="ARBA" id="ARBA00010846"/>
    </source>
</evidence>
<dbReference type="InterPro" id="IPR056423">
    <property type="entry name" value="BACK_BPM_SPOP"/>
</dbReference>
<dbReference type="Pfam" id="PF00651">
    <property type="entry name" value="BTB"/>
    <property type="match status" value="1"/>
</dbReference>
<dbReference type="GO" id="GO:0016567">
    <property type="term" value="P:protein ubiquitination"/>
    <property type="evidence" value="ECO:0007669"/>
    <property type="project" value="InterPro"/>
</dbReference>
<reference evidence="5" key="2">
    <citation type="submission" date="2021-02" db="EMBL/GenBank/DDBJ databases">
        <authorList>
            <person name="Kimball J.A."/>
            <person name="Haas M.W."/>
            <person name="Macchietto M."/>
            <person name="Kono T."/>
            <person name="Duquette J."/>
            <person name="Shao M."/>
        </authorList>
    </citation>
    <scope>NUCLEOTIDE SEQUENCE</scope>
    <source>
        <tissue evidence="5">Fresh leaf tissue</tissue>
    </source>
</reference>
<evidence type="ECO:0000256" key="1">
    <source>
        <dbReference type="ARBA" id="ARBA00004906"/>
    </source>
</evidence>
<sequence>MKRHHTVSPKTVSTCIPNISQGTHIFDIRGYSDLKGMGHEEFIKSGDFPVGGFDWAIVLYPDVNTFLDLDEITAFLELRSEGGDKVRASCDVRLVDQITGNSSSAHPTTKNVKLFNVDEVRRVNCLMMKRSEFEAPPYLLDDRITMECVVTVMHEPRVSRARPIPRINVPPPNITEQLGKLLESKEGADVTFDVAGETFAAHKLVLAMRSPVFKVELCGLMMESGTQHIAVTDMQPAVFKALLQFIYTDWLPGTHCFEGEDNGEMIRHLLVAANKYDVDRLKLLCQSILCKNLHARNVATTLALADQHNCDILKDACIEFMSFPNMMNDVAATQGYKDLQRMAPSVLAEAMEKMSKIKKMKRN</sequence>
<evidence type="ECO:0000259" key="4">
    <source>
        <dbReference type="PROSITE" id="PS50144"/>
    </source>
</evidence>
<keyword evidence="6" id="KW-1185">Reference proteome</keyword>
<comment type="caution">
    <text evidence="5">The sequence shown here is derived from an EMBL/GenBank/DDBJ whole genome shotgun (WGS) entry which is preliminary data.</text>
</comment>
<evidence type="ECO:0000313" key="6">
    <source>
        <dbReference type="Proteomes" id="UP000729402"/>
    </source>
</evidence>
<proteinExistence type="inferred from homology"/>
<evidence type="ECO:0000313" key="5">
    <source>
        <dbReference type="EMBL" id="KAG8046733.1"/>
    </source>
</evidence>
<dbReference type="CDD" id="cd18280">
    <property type="entry name" value="BTB_POZ_BPM_plant"/>
    <property type="match status" value="1"/>
</dbReference>
<dbReference type="Proteomes" id="UP000729402">
    <property type="component" value="Unassembled WGS sequence"/>
</dbReference>
<dbReference type="PANTHER" id="PTHR26379">
    <property type="entry name" value="BTB/POZ AND MATH DOMAIN-CONTAINING PROTEIN 1"/>
    <property type="match status" value="1"/>
</dbReference>
<dbReference type="OrthoDB" id="6496053at2759"/>
<dbReference type="InterPro" id="IPR000210">
    <property type="entry name" value="BTB/POZ_dom"/>
</dbReference>
<dbReference type="Pfam" id="PF22486">
    <property type="entry name" value="MATH_2"/>
    <property type="match status" value="1"/>
</dbReference>
<name>A0A8J5RJ63_ZIZPA</name>
<organism evidence="5 6">
    <name type="scientific">Zizania palustris</name>
    <name type="common">Northern wild rice</name>
    <dbReference type="NCBI Taxonomy" id="103762"/>
    <lineage>
        <taxon>Eukaryota</taxon>
        <taxon>Viridiplantae</taxon>
        <taxon>Streptophyta</taxon>
        <taxon>Embryophyta</taxon>
        <taxon>Tracheophyta</taxon>
        <taxon>Spermatophyta</taxon>
        <taxon>Magnoliopsida</taxon>
        <taxon>Liliopsida</taxon>
        <taxon>Poales</taxon>
        <taxon>Poaceae</taxon>
        <taxon>BOP clade</taxon>
        <taxon>Oryzoideae</taxon>
        <taxon>Oryzeae</taxon>
        <taxon>Zizaniinae</taxon>
        <taxon>Zizania</taxon>
    </lineage>
</organism>
<dbReference type="AlphaFoldDB" id="A0A8J5RJ63"/>
<comment type="pathway">
    <text evidence="1">Protein modification; protein ubiquitination.</text>
</comment>
<accession>A0A8J5RJ63</accession>
<dbReference type="InterPro" id="IPR045005">
    <property type="entry name" value="BPM1-6"/>
</dbReference>
<evidence type="ECO:0000259" key="3">
    <source>
        <dbReference type="PROSITE" id="PS50097"/>
    </source>
</evidence>
<dbReference type="Pfam" id="PF24570">
    <property type="entry name" value="BACK_BPM_SPOP"/>
    <property type="match status" value="1"/>
</dbReference>
<dbReference type="EMBL" id="JAAALK010000290">
    <property type="protein sequence ID" value="KAG8046733.1"/>
    <property type="molecule type" value="Genomic_DNA"/>
</dbReference>
<feature type="domain" description="BTB" evidence="3">
    <location>
        <begin position="188"/>
        <end position="255"/>
    </location>
</feature>